<keyword evidence="2" id="KW-1185">Reference proteome</keyword>
<dbReference type="Proteomes" id="UP000828941">
    <property type="component" value="Chromosome 12"/>
</dbReference>
<dbReference type="EMBL" id="CM039437">
    <property type="protein sequence ID" value="KAI4307037.1"/>
    <property type="molecule type" value="Genomic_DNA"/>
</dbReference>
<gene>
    <name evidence="1" type="ORF">L6164_030271</name>
</gene>
<accession>A0ACB9LBL9</accession>
<evidence type="ECO:0000313" key="1">
    <source>
        <dbReference type="EMBL" id="KAI4307037.1"/>
    </source>
</evidence>
<organism evidence="1 2">
    <name type="scientific">Bauhinia variegata</name>
    <name type="common">Purple orchid tree</name>
    <name type="synonym">Phanera variegata</name>
    <dbReference type="NCBI Taxonomy" id="167791"/>
    <lineage>
        <taxon>Eukaryota</taxon>
        <taxon>Viridiplantae</taxon>
        <taxon>Streptophyta</taxon>
        <taxon>Embryophyta</taxon>
        <taxon>Tracheophyta</taxon>
        <taxon>Spermatophyta</taxon>
        <taxon>Magnoliopsida</taxon>
        <taxon>eudicotyledons</taxon>
        <taxon>Gunneridae</taxon>
        <taxon>Pentapetalae</taxon>
        <taxon>rosids</taxon>
        <taxon>fabids</taxon>
        <taxon>Fabales</taxon>
        <taxon>Fabaceae</taxon>
        <taxon>Cercidoideae</taxon>
        <taxon>Cercideae</taxon>
        <taxon>Bauhiniinae</taxon>
        <taxon>Bauhinia</taxon>
    </lineage>
</organism>
<name>A0ACB9LBL9_BAUVA</name>
<protein>
    <submittedName>
        <fullName evidence="1">Uncharacterized protein</fullName>
    </submittedName>
</protein>
<reference evidence="1 2" key="1">
    <citation type="journal article" date="2022" name="DNA Res.">
        <title>Chromosomal-level genome assembly of the orchid tree Bauhinia variegata (Leguminosae; Cercidoideae) supports the allotetraploid origin hypothesis of Bauhinia.</title>
        <authorList>
            <person name="Zhong Y."/>
            <person name="Chen Y."/>
            <person name="Zheng D."/>
            <person name="Pang J."/>
            <person name="Liu Y."/>
            <person name="Luo S."/>
            <person name="Meng S."/>
            <person name="Qian L."/>
            <person name="Wei D."/>
            <person name="Dai S."/>
            <person name="Zhou R."/>
        </authorList>
    </citation>
    <scope>NUCLEOTIDE SEQUENCE [LARGE SCALE GENOMIC DNA]</scope>
    <source>
        <strain evidence="1">BV-YZ2020</strain>
    </source>
</reference>
<comment type="caution">
    <text evidence="1">The sequence shown here is derived from an EMBL/GenBank/DDBJ whole genome shotgun (WGS) entry which is preliminary data.</text>
</comment>
<proteinExistence type="predicted"/>
<evidence type="ECO:0000313" key="2">
    <source>
        <dbReference type="Proteomes" id="UP000828941"/>
    </source>
</evidence>
<sequence length="480" mass="54676">MGKTRGSSWLNAVKRAFRSPTKENDKRSSRRREEHEQEEEEKKRGKRRWIFRKPYGQETADQKCEERTITTIADITATNNAVTTSMKPVCEMVEAEQRSAIAVAMATTAAAQAAVATAQAAVEVVRLSRHPSIFVRDHYAAVVIQTTFRGYLARRALRALKGLVKLQALVRGHNIRKRAKITLRCMQALVRVQTRLCEERGKRVSHEGSADSRLSDPFSLWGSHYPDNKSMQSQSRDESSTADDYWIHWDEHPQKLENYRSLLHKTKEVALADAFSNQIWRTSAEPCASEGELENNPRNPERRRRRHRESSGRASCDQREPIKIVEIDTFRPYSNAPSTDTERSYSNQMRRNTFCLSSPVHQAHNNLSLHSLTPPATRRKHFQVHSAGPRCEKPNCSTIQMPSTINTVPNYMAATASAIARYRSQSAPRQRVSTPEKEKSVSVRKRLSFPVHDPCDTLANAAIDSSCNFNDPSFEEEYLR</sequence>